<dbReference type="EMBL" id="SDIL01000034">
    <property type="protein sequence ID" value="RXK39218.1"/>
    <property type="molecule type" value="Genomic_DNA"/>
</dbReference>
<evidence type="ECO:0000256" key="1">
    <source>
        <dbReference type="SAM" id="MobiDB-lite"/>
    </source>
</evidence>
<evidence type="ECO:0000313" key="3">
    <source>
        <dbReference type="Proteomes" id="UP000289152"/>
    </source>
</evidence>
<feature type="compositionally biased region" description="Polar residues" evidence="1">
    <location>
        <begin position="113"/>
        <end position="122"/>
    </location>
</feature>
<feature type="compositionally biased region" description="Acidic residues" evidence="1">
    <location>
        <begin position="151"/>
        <end position="174"/>
    </location>
</feature>
<name>A0A4Q1BMZ3_TREME</name>
<protein>
    <submittedName>
        <fullName evidence="2">Uncharacterized protein</fullName>
    </submittedName>
</protein>
<gene>
    <name evidence="2" type="ORF">M231_03438</name>
</gene>
<feature type="compositionally biased region" description="Polar residues" evidence="1">
    <location>
        <begin position="197"/>
        <end position="208"/>
    </location>
</feature>
<sequence>MSSKVTQKSVNQTINANETSGAGLRTFLSDQIAPLSESEFKRLTEYFSAWKYKSIPPYEIGTEENLAQRKQAWAKGTQWDGLDFGSLSSLETAEGKQNTLKSVIRNGIRQVKESSVTPQVSHEQPLDDEKDEENISVIPQQNAYELNTMGDNEETDDEEDGWLEEVEEEEEDDERWSYSEFSEPERGNVTHPPYEYQNDSGSDQTKQRGNGGGRHEEFY</sequence>
<dbReference type="Proteomes" id="UP000289152">
    <property type="component" value="Unassembled WGS sequence"/>
</dbReference>
<dbReference type="InParanoid" id="A0A4Q1BMZ3"/>
<feature type="region of interest" description="Disordered" evidence="1">
    <location>
        <begin position="112"/>
        <end position="219"/>
    </location>
</feature>
<comment type="caution">
    <text evidence="2">The sequence shown here is derived from an EMBL/GenBank/DDBJ whole genome shotgun (WGS) entry which is preliminary data.</text>
</comment>
<proteinExistence type="predicted"/>
<reference evidence="2 3" key="1">
    <citation type="submission" date="2016-06" db="EMBL/GenBank/DDBJ databases">
        <title>Evolution of pathogenesis and genome organization in the Tremellales.</title>
        <authorList>
            <person name="Cuomo C."/>
            <person name="Litvintseva A."/>
            <person name="Heitman J."/>
            <person name="Chen Y."/>
            <person name="Sun S."/>
            <person name="Springer D."/>
            <person name="Dromer F."/>
            <person name="Young S."/>
            <person name="Zeng Q."/>
            <person name="Chapman S."/>
            <person name="Gujja S."/>
            <person name="Saif S."/>
            <person name="Birren B."/>
        </authorList>
    </citation>
    <scope>NUCLEOTIDE SEQUENCE [LARGE SCALE GENOMIC DNA]</scope>
    <source>
        <strain evidence="2 3">ATCC 28783</strain>
    </source>
</reference>
<evidence type="ECO:0000313" key="2">
    <source>
        <dbReference type="EMBL" id="RXK39218.1"/>
    </source>
</evidence>
<accession>A0A4Q1BMZ3</accession>
<keyword evidence="3" id="KW-1185">Reference proteome</keyword>
<dbReference type="VEuPathDB" id="FungiDB:TREMEDRAFT_58749"/>
<dbReference type="AlphaFoldDB" id="A0A4Q1BMZ3"/>
<organism evidence="2 3">
    <name type="scientific">Tremella mesenterica</name>
    <name type="common">Jelly fungus</name>
    <dbReference type="NCBI Taxonomy" id="5217"/>
    <lineage>
        <taxon>Eukaryota</taxon>
        <taxon>Fungi</taxon>
        <taxon>Dikarya</taxon>
        <taxon>Basidiomycota</taxon>
        <taxon>Agaricomycotina</taxon>
        <taxon>Tremellomycetes</taxon>
        <taxon>Tremellales</taxon>
        <taxon>Tremellaceae</taxon>
        <taxon>Tremella</taxon>
    </lineage>
</organism>